<evidence type="ECO:0000256" key="1">
    <source>
        <dbReference type="SAM" id="SignalP"/>
    </source>
</evidence>
<dbReference type="Proteomes" id="UP001634747">
    <property type="component" value="Unassembled WGS sequence"/>
</dbReference>
<evidence type="ECO:0000313" key="3">
    <source>
        <dbReference type="Proteomes" id="UP001634747"/>
    </source>
</evidence>
<feature type="signal peptide" evidence="1">
    <location>
        <begin position="1"/>
        <end position="23"/>
    </location>
</feature>
<proteinExistence type="predicted"/>
<keyword evidence="1" id="KW-0732">Signal</keyword>
<feature type="chain" id="PRO_5045302371" evidence="1">
    <location>
        <begin position="24"/>
        <end position="402"/>
    </location>
</feature>
<evidence type="ECO:0000313" key="2">
    <source>
        <dbReference type="EMBL" id="MFN2974689.1"/>
    </source>
</evidence>
<organism evidence="2 3">
    <name type="scientific">Terriglobus aquaticus</name>
    <dbReference type="NCBI Taxonomy" id="940139"/>
    <lineage>
        <taxon>Bacteria</taxon>
        <taxon>Pseudomonadati</taxon>
        <taxon>Acidobacteriota</taxon>
        <taxon>Terriglobia</taxon>
        <taxon>Terriglobales</taxon>
        <taxon>Acidobacteriaceae</taxon>
        <taxon>Terriglobus</taxon>
    </lineage>
</organism>
<sequence length="402" mass="43338">MRRTLFAKLFFAILYAKLGLAQADSSKQLLSGPAHGTVNVVLANGNCLVALTDSRLSSGGRASTVEGEKLFKLDERTFLAIAGWYSHSGPSYGGQYPVYQAIPRVVNTYVKGNQRFAQLSVQEKASALARAFAASLGVSQSISKMAGVAASDSPSQITVAGIENGKFVITKIQLSLRSSDGGISYSVSDPDTVTTSSGLVGMLGGITDVAFPALGTIGYVQNNASFDKYYKSLREDRGERLSCDDLSQVARRVEELTSDRHPQEVGGSIQLGIIRNGAIASFEEPVPADSATDIFQKSRVDMVDSTVIGGFGLLGHNPGHLGVVTGLQATDGKQDLDERFIFNSQFTHCDLIFHGNPNFFFDKSNKVVESRLILERRNMRDEPVIKQLLSDYPSLVVVDLKP</sequence>
<gene>
    <name evidence="2" type="ORF">ACK2TP_02850</name>
</gene>
<comment type="caution">
    <text evidence="2">The sequence shown here is derived from an EMBL/GenBank/DDBJ whole genome shotgun (WGS) entry which is preliminary data.</text>
</comment>
<protein>
    <submittedName>
        <fullName evidence="2">Uncharacterized protein</fullName>
    </submittedName>
</protein>
<reference evidence="2 3" key="1">
    <citation type="submission" date="2024-12" db="EMBL/GenBank/DDBJ databases">
        <authorList>
            <person name="Lee Y."/>
        </authorList>
    </citation>
    <scope>NUCLEOTIDE SEQUENCE [LARGE SCALE GENOMIC DNA]</scope>
    <source>
        <strain evidence="2 3">03SUJ4</strain>
    </source>
</reference>
<name>A0ABW9KG40_9BACT</name>
<dbReference type="RefSeq" id="WP_263413753.1">
    <property type="nucleotide sequence ID" value="NZ_BAABBH010000001.1"/>
</dbReference>
<accession>A0ABW9KG40</accession>
<dbReference type="EMBL" id="JBJYXY010000001">
    <property type="protein sequence ID" value="MFN2974689.1"/>
    <property type="molecule type" value="Genomic_DNA"/>
</dbReference>
<keyword evidence="3" id="KW-1185">Reference proteome</keyword>